<dbReference type="GO" id="GO:0017168">
    <property type="term" value="F:5-oxoprolinase (ATP-hydrolyzing) activity"/>
    <property type="evidence" value="ECO:0007669"/>
    <property type="project" value="UniProtKB-UniRule"/>
</dbReference>
<dbReference type="NCBIfam" id="NF003816">
    <property type="entry name" value="PRK05406.1-5"/>
    <property type="match status" value="1"/>
</dbReference>
<name>A0A9J7ARN1_9PROT</name>
<keyword evidence="1" id="KW-0378">Hydrolase</keyword>
<dbReference type="CDD" id="cd10787">
    <property type="entry name" value="LamB_YcsF_like"/>
    <property type="match status" value="1"/>
</dbReference>
<dbReference type="Proteomes" id="UP001060336">
    <property type="component" value="Chromosome"/>
</dbReference>
<organism evidence="2 3">
    <name type="scientific">Nisaea acidiphila</name>
    <dbReference type="NCBI Taxonomy" id="1862145"/>
    <lineage>
        <taxon>Bacteria</taxon>
        <taxon>Pseudomonadati</taxon>
        <taxon>Pseudomonadota</taxon>
        <taxon>Alphaproteobacteria</taxon>
        <taxon>Rhodospirillales</taxon>
        <taxon>Thalassobaculaceae</taxon>
        <taxon>Nisaea</taxon>
    </lineage>
</organism>
<dbReference type="AlphaFoldDB" id="A0A9J7ARN1"/>
<dbReference type="EC" id="3.5.2.9" evidence="1"/>
<dbReference type="PANTHER" id="PTHR30292:SF0">
    <property type="entry name" value="5-OXOPROLINASE SUBUNIT A"/>
    <property type="match status" value="1"/>
</dbReference>
<dbReference type="Pfam" id="PF03746">
    <property type="entry name" value="LamB_YcsF"/>
    <property type="match status" value="1"/>
</dbReference>
<dbReference type="SUPFAM" id="SSF88713">
    <property type="entry name" value="Glycoside hydrolase/deacetylase"/>
    <property type="match status" value="1"/>
</dbReference>
<evidence type="ECO:0000256" key="1">
    <source>
        <dbReference type="HAMAP-Rule" id="MF_00691"/>
    </source>
</evidence>
<comment type="similarity">
    <text evidence="1">Belongs to the LamB/PxpA family.</text>
</comment>
<comment type="catalytic activity">
    <reaction evidence="1">
        <text>5-oxo-L-proline + ATP + 2 H2O = L-glutamate + ADP + phosphate + H(+)</text>
        <dbReference type="Rhea" id="RHEA:10348"/>
        <dbReference type="ChEBI" id="CHEBI:15377"/>
        <dbReference type="ChEBI" id="CHEBI:15378"/>
        <dbReference type="ChEBI" id="CHEBI:29985"/>
        <dbReference type="ChEBI" id="CHEBI:30616"/>
        <dbReference type="ChEBI" id="CHEBI:43474"/>
        <dbReference type="ChEBI" id="CHEBI:58402"/>
        <dbReference type="ChEBI" id="CHEBI:456216"/>
        <dbReference type="EC" id="3.5.2.9"/>
    </reaction>
</comment>
<protein>
    <recommendedName>
        <fullName evidence="1">5-oxoprolinase subunit A</fullName>
        <shortName evidence="1">5-OPase subunit A</shortName>
        <ecNumber evidence="1">3.5.2.9</ecNumber>
    </recommendedName>
    <alternativeName>
        <fullName evidence="1">5-oxoprolinase (ATP-hydrolyzing) subunit A</fullName>
    </alternativeName>
</protein>
<keyword evidence="3" id="KW-1185">Reference proteome</keyword>
<accession>A0A9J7ARN1</accession>
<comment type="function">
    <text evidence="1">Catalyzes the cleavage of 5-oxoproline to form L-glutamate coupled to the hydrolysis of ATP to ADP and inorganic phosphate.</text>
</comment>
<keyword evidence="1" id="KW-0547">Nucleotide-binding</keyword>
<dbReference type="EMBL" id="CP102480">
    <property type="protein sequence ID" value="UUX49862.1"/>
    <property type="molecule type" value="Genomic_DNA"/>
</dbReference>
<keyword evidence="1" id="KW-0067">ATP-binding</keyword>
<dbReference type="KEGG" id="naci:NUH88_21045"/>
<dbReference type="GO" id="GO:0005975">
    <property type="term" value="P:carbohydrate metabolic process"/>
    <property type="evidence" value="ECO:0007669"/>
    <property type="project" value="InterPro"/>
</dbReference>
<reference evidence="2" key="1">
    <citation type="submission" date="2022-08" db="EMBL/GenBank/DDBJ databases">
        <title>Nisaea acidiphila sp. nov., isolated from a marine algal debris and emended description of the genus Nisaea Urios et al. 2008.</title>
        <authorList>
            <person name="Kwon K."/>
        </authorList>
    </citation>
    <scope>NUCLEOTIDE SEQUENCE</scope>
    <source>
        <strain evidence="2">MEBiC11861</strain>
    </source>
</reference>
<gene>
    <name evidence="1" type="primary">pxpA</name>
    <name evidence="2" type="ORF">NUH88_21045</name>
</gene>
<dbReference type="InterPro" id="IPR011330">
    <property type="entry name" value="Glyco_hydro/deAcase_b/a-brl"/>
</dbReference>
<dbReference type="NCBIfam" id="NF003814">
    <property type="entry name" value="PRK05406.1-3"/>
    <property type="match status" value="1"/>
</dbReference>
<dbReference type="GO" id="GO:0005524">
    <property type="term" value="F:ATP binding"/>
    <property type="evidence" value="ECO:0007669"/>
    <property type="project" value="UniProtKB-UniRule"/>
</dbReference>
<dbReference type="HAMAP" id="MF_00691">
    <property type="entry name" value="PxpA"/>
    <property type="match status" value="1"/>
</dbReference>
<sequence>MQVDLNSDLGESWGTYELGADAEMLGIVSSANVACGFHAGDPNVMRETVIRARDGGVGIGAHPGYLDLWGFGRRRIQGDSLHDLEKMAAYQIGALMGLAALEGAKVTHVKSHGALGNVAAEDDEVALAIARAAKAVEPELIYVVMPGMATERAGEKVGLRMAREIYADRAYQANGNLVPRSQPGATIHDAEEAAANVLRMIEAGAVLTEGGGRIEGRIDTICVHGDNPAAVAMAKTLRARLESAGLSITPFHSFV</sequence>
<dbReference type="Gene3D" id="3.20.20.370">
    <property type="entry name" value="Glycoside hydrolase/deacetylase"/>
    <property type="match status" value="1"/>
</dbReference>
<evidence type="ECO:0000313" key="2">
    <source>
        <dbReference type="EMBL" id="UUX49862.1"/>
    </source>
</evidence>
<proteinExistence type="inferred from homology"/>
<dbReference type="RefSeq" id="WP_257768743.1">
    <property type="nucleotide sequence ID" value="NZ_CP102480.1"/>
</dbReference>
<comment type="subunit">
    <text evidence="1">Forms a complex composed of PxpA, PxpB and PxpC.</text>
</comment>
<dbReference type="InterPro" id="IPR005501">
    <property type="entry name" value="LamB/YcsF/PxpA-like"/>
</dbReference>
<evidence type="ECO:0000313" key="3">
    <source>
        <dbReference type="Proteomes" id="UP001060336"/>
    </source>
</evidence>
<dbReference type="PANTHER" id="PTHR30292">
    <property type="entry name" value="UNCHARACTERIZED PROTEIN YBGL-RELATED"/>
    <property type="match status" value="1"/>
</dbReference>